<dbReference type="InterPro" id="IPR005119">
    <property type="entry name" value="LysR_subst-bd"/>
</dbReference>
<evidence type="ECO:0000313" key="6">
    <source>
        <dbReference type="EMBL" id="MEE2002515.1"/>
    </source>
</evidence>
<dbReference type="Proteomes" id="UP001336314">
    <property type="component" value="Unassembled WGS sequence"/>
</dbReference>
<reference evidence="6 7" key="1">
    <citation type="submission" date="2023-07" db="EMBL/GenBank/DDBJ databases">
        <title>Alkalimonas sp., MEB108 novel, alkaliphilic bacterium isolated from Lonar Lake, India.</title>
        <authorList>
            <person name="Joshi A."/>
            <person name="Thite S."/>
        </authorList>
    </citation>
    <scope>NUCLEOTIDE SEQUENCE [LARGE SCALE GENOMIC DNA]</scope>
    <source>
        <strain evidence="6 7">MEB108</strain>
    </source>
</reference>
<proteinExistence type="inferred from homology"/>
<dbReference type="PROSITE" id="PS50931">
    <property type="entry name" value="HTH_LYSR"/>
    <property type="match status" value="1"/>
</dbReference>
<dbReference type="EMBL" id="JAUHLI010000013">
    <property type="protein sequence ID" value="MEE2002515.1"/>
    <property type="molecule type" value="Genomic_DNA"/>
</dbReference>
<dbReference type="Gene3D" id="1.10.10.10">
    <property type="entry name" value="Winged helix-like DNA-binding domain superfamily/Winged helix DNA-binding domain"/>
    <property type="match status" value="1"/>
</dbReference>
<dbReference type="InterPro" id="IPR036388">
    <property type="entry name" value="WH-like_DNA-bd_sf"/>
</dbReference>
<dbReference type="SUPFAM" id="SSF53850">
    <property type="entry name" value="Periplasmic binding protein-like II"/>
    <property type="match status" value="1"/>
</dbReference>
<keyword evidence="7" id="KW-1185">Reference proteome</keyword>
<dbReference type="Pfam" id="PF00126">
    <property type="entry name" value="HTH_1"/>
    <property type="match status" value="1"/>
</dbReference>
<dbReference type="RefSeq" id="WP_330129576.1">
    <property type="nucleotide sequence ID" value="NZ_JAUHLI010000013.1"/>
</dbReference>
<evidence type="ECO:0000256" key="1">
    <source>
        <dbReference type="ARBA" id="ARBA00009437"/>
    </source>
</evidence>
<evidence type="ECO:0000313" key="7">
    <source>
        <dbReference type="Proteomes" id="UP001336314"/>
    </source>
</evidence>
<evidence type="ECO:0000256" key="3">
    <source>
        <dbReference type="ARBA" id="ARBA00023125"/>
    </source>
</evidence>
<protein>
    <submittedName>
        <fullName evidence="6">LysR family transcriptional regulator</fullName>
    </submittedName>
</protein>
<evidence type="ECO:0000256" key="4">
    <source>
        <dbReference type="ARBA" id="ARBA00023163"/>
    </source>
</evidence>
<dbReference type="Pfam" id="PF03466">
    <property type="entry name" value="LysR_substrate"/>
    <property type="match status" value="1"/>
</dbReference>
<dbReference type="PANTHER" id="PTHR30126">
    <property type="entry name" value="HTH-TYPE TRANSCRIPTIONAL REGULATOR"/>
    <property type="match status" value="1"/>
</dbReference>
<feature type="domain" description="HTH lysR-type" evidence="5">
    <location>
        <begin position="1"/>
        <end position="61"/>
    </location>
</feature>
<gene>
    <name evidence="6" type="ORF">QWY20_13715</name>
</gene>
<name>A0ABU7J7K2_9GAMM</name>
<organism evidence="6 7">
    <name type="scientific">Alkalimonas cellulosilytica</name>
    <dbReference type="NCBI Taxonomy" id="3058395"/>
    <lineage>
        <taxon>Bacteria</taxon>
        <taxon>Pseudomonadati</taxon>
        <taxon>Pseudomonadota</taxon>
        <taxon>Gammaproteobacteria</taxon>
        <taxon>Alkalimonas</taxon>
    </lineage>
</organism>
<keyword evidence="3" id="KW-0238">DNA-binding</keyword>
<accession>A0ABU7J7K2</accession>
<comment type="caution">
    <text evidence="6">The sequence shown here is derived from an EMBL/GenBank/DDBJ whole genome shotgun (WGS) entry which is preliminary data.</text>
</comment>
<dbReference type="PANTHER" id="PTHR30126:SF88">
    <property type="entry name" value="TRANSCRIPTIONAL REGULATOR-RELATED"/>
    <property type="match status" value="1"/>
</dbReference>
<comment type="similarity">
    <text evidence="1">Belongs to the LysR transcriptional regulatory family.</text>
</comment>
<keyword evidence="4" id="KW-0804">Transcription</keyword>
<dbReference type="InterPro" id="IPR000847">
    <property type="entry name" value="LysR_HTH_N"/>
</dbReference>
<evidence type="ECO:0000259" key="5">
    <source>
        <dbReference type="PROSITE" id="PS50931"/>
    </source>
</evidence>
<sequence length="303" mass="33654">MARSTLEQWRMFKAVAEHGGFHQAAEAVFKSQSSIHHAVHKLEDVLGVSLFQVEGRKTQLTAAGEQLLRRINFLLTEAERMEQVALNLQAGVESTLSIAVDEAFPRDILYQTLSAVSHEYPLIRIELMETILAGANELLAQGKAEIAVAPFTLADNLSEDICQVEFVAVAGSKHPLHQLQRGLTLEDLKDCRQIVLRDSGKARDKEHGWLGSEQRWTVSHVGTSIELLLKQLGFAWLPRHAVQPYLDTGLLQVLPLPRGSSRSMTFYLNFNDADTLGPVARTFLGHLRYLTQNQDLAAGVITS</sequence>
<dbReference type="Gene3D" id="3.40.190.290">
    <property type="match status" value="1"/>
</dbReference>
<keyword evidence="2" id="KW-0805">Transcription regulation</keyword>
<evidence type="ECO:0000256" key="2">
    <source>
        <dbReference type="ARBA" id="ARBA00023015"/>
    </source>
</evidence>
<dbReference type="SUPFAM" id="SSF46785">
    <property type="entry name" value="Winged helix' DNA-binding domain"/>
    <property type="match status" value="1"/>
</dbReference>
<dbReference type="InterPro" id="IPR036390">
    <property type="entry name" value="WH_DNA-bd_sf"/>
</dbReference>